<name>A0A846ZJE3_9GAMM</name>
<evidence type="ECO:0000313" key="2">
    <source>
        <dbReference type="Proteomes" id="UP000541636"/>
    </source>
</evidence>
<keyword evidence="2" id="KW-1185">Reference proteome</keyword>
<comment type="caution">
    <text evidence="1">The sequence shown here is derived from an EMBL/GenBank/DDBJ whole genome shotgun (WGS) entry which is preliminary data.</text>
</comment>
<proteinExistence type="predicted"/>
<dbReference type="EMBL" id="JAAZQD010000001">
    <property type="protein sequence ID" value="NKZ37650.1"/>
    <property type="molecule type" value="Genomic_DNA"/>
</dbReference>
<gene>
    <name evidence="1" type="ORF">HF690_01620</name>
</gene>
<accession>A0A846ZJE3</accession>
<evidence type="ECO:0000313" key="1">
    <source>
        <dbReference type="EMBL" id="NKZ37650.1"/>
    </source>
</evidence>
<protein>
    <submittedName>
        <fullName evidence="1">SapC family protein</fullName>
    </submittedName>
</protein>
<dbReference type="InterPro" id="IPR010836">
    <property type="entry name" value="SapC"/>
</dbReference>
<dbReference type="Proteomes" id="UP000541636">
    <property type="component" value="Unassembled WGS sequence"/>
</dbReference>
<sequence length="228" mass="25187">MRIRPVPGGYAFARNVNSVPLVGSEFAAAACHFPIVFAGGSPEQMMPAALLGLSQDENLFVDAEGRWAEDVYVPAFLRRYPFVVAENGEGEDFTVCVDEAVIDEADDAMPLFDADGNDSEMLQHAIAFLGEYQKDVRRTREFMELFAHHKLLVEKVIRLERPGNEPATLSGFSVIDEMRLNTLGAKTLQKLARSGALGLAYVHLMSLSNVQRLSARMDRKHQGAHGLH</sequence>
<dbReference type="Pfam" id="PF07277">
    <property type="entry name" value="SapC"/>
    <property type="match status" value="1"/>
</dbReference>
<reference evidence="1 2" key="1">
    <citation type="journal article" date="2017" name="Int. J. Syst. Evol. Microbiol.">
        <title>Oleiagrimonas citrea sp. nov., a marine bacterium isolated from tidal flat sediment and emended description of the genus Oleiagrimonas Fang et al. 2015 and Oleiagrimonas soli.</title>
        <authorList>
            <person name="Yang S.H."/>
            <person name="Seo H.S."/>
            <person name="Seong C.N."/>
            <person name="Kwon K.K."/>
        </authorList>
    </citation>
    <scope>NUCLEOTIDE SEQUENCE [LARGE SCALE GENOMIC DNA]</scope>
    <source>
        <strain evidence="1 2">MEBiC09124</strain>
    </source>
</reference>
<dbReference type="AlphaFoldDB" id="A0A846ZJE3"/>
<organism evidence="1 2">
    <name type="scientific">Oleiagrimonas citrea</name>
    <dbReference type="NCBI Taxonomy" id="1665687"/>
    <lineage>
        <taxon>Bacteria</taxon>
        <taxon>Pseudomonadati</taxon>
        <taxon>Pseudomonadota</taxon>
        <taxon>Gammaproteobacteria</taxon>
        <taxon>Lysobacterales</taxon>
        <taxon>Rhodanobacteraceae</taxon>
        <taxon>Oleiagrimonas</taxon>
    </lineage>
</organism>